<reference evidence="2 3" key="1">
    <citation type="submission" date="2016-09" db="EMBL/GenBank/DDBJ databases">
        <title>Acidihalobacter prosperus V6 (DSM14174).</title>
        <authorList>
            <person name="Khaleque H.N."/>
            <person name="Ramsay J.P."/>
            <person name="Murphy R.J.T."/>
            <person name="Kaksonen A.H."/>
            <person name="Boxall N.J."/>
            <person name="Watkin E.L.J."/>
        </authorList>
    </citation>
    <scope>NUCLEOTIDE SEQUENCE [LARGE SCALE GENOMIC DNA]</scope>
    <source>
        <strain evidence="2 3">V6</strain>
    </source>
</reference>
<organism evidence="2 3">
    <name type="scientific">Acidihalobacter aeolianus</name>
    <dbReference type="NCBI Taxonomy" id="2792603"/>
    <lineage>
        <taxon>Bacteria</taxon>
        <taxon>Pseudomonadati</taxon>
        <taxon>Pseudomonadota</taxon>
        <taxon>Gammaproteobacteria</taxon>
        <taxon>Chromatiales</taxon>
        <taxon>Ectothiorhodospiraceae</taxon>
        <taxon>Acidihalobacter</taxon>
    </lineage>
</organism>
<sequence length="300" mass="31925">MNNAISQFRDAMRAAGLEPPDVLEPGKLHRFPGAGKRPANRAGWCLLFDDGLGGCFGDWSSGFSETWQAKRDKPLSRAERAAFAHRVEAAKKQAEAERHTRQAEAATRAAATWNAATPAPGNHPYLIRKRIRPHGARIHKGALTVPVMDFTGRLTSLQFIAADGGKLLLSGGRKLGCFIPVAGDMKDPARVILCEGWATGCTLAEDEPATRVLAAIDAGNLEPVALAARHRWPSAELVIAGDDDRLTAGNPGATTAKAAAIASDGLLALPQWPENAPEHLSDFNDLAVWLAQQVEQGGGV</sequence>
<dbReference type="Pfam" id="PF13362">
    <property type="entry name" value="Toprim_3"/>
    <property type="match status" value="1"/>
</dbReference>
<accession>A0A1D8K729</accession>
<dbReference type="Proteomes" id="UP000095342">
    <property type="component" value="Chromosome"/>
</dbReference>
<dbReference type="InterPro" id="IPR006171">
    <property type="entry name" value="TOPRIM_dom"/>
</dbReference>
<dbReference type="AlphaFoldDB" id="A0A1D8K729"/>
<evidence type="ECO:0000313" key="3">
    <source>
        <dbReference type="Proteomes" id="UP000095342"/>
    </source>
</evidence>
<evidence type="ECO:0000259" key="1">
    <source>
        <dbReference type="Pfam" id="PF13362"/>
    </source>
</evidence>
<dbReference type="RefSeq" id="WP_070072357.1">
    <property type="nucleotide sequence ID" value="NZ_CP017448.1"/>
</dbReference>
<dbReference type="EMBL" id="CP017448">
    <property type="protein sequence ID" value="AOV16773.1"/>
    <property type="molecule type" value="Genomic_DNA"/>
</dbReference>
<protein>
    <recommendedName>
        <fullName evidence="1">Toprim domain-containing protein</fullName>
    </recommendedName>
</protein>
<dbReference type="KEGG" id="aaeo:BJI67_06595"/>
<keyword evidence="3" id="KW-1185">Reference proteome</keyword>
<evidence type="ECO:0000313" key="2">
    <source>
        <dbReference type="EMBL" id="AOV16773.1"/>
    </source>
</evidence>
<name>A0A1D8K729_9GAMM</name>
<feature type="domain" description="Toprim" evidence="1">
    <location>
        <begin position="191"/>
        <end position="287"/>
    </location>
</feature>
<gene>
    <name evidence="2" type="ORF">BJI67_06595</name>
</gene>
<proteinExistence type="predicted"/>